<reference evidence="2 3" key="1">
    <citation type="journal article" date="2014" name="PLoS Genet.">
        <title>Phylogenetically driven sequencing of extremely halophilic archaea reveals strategies for static and dynamic osmo-response.</title>
        <authorList>
            <person name="Becker E.A."/>
            <person name="Seitzer P.M."/>
            <person name="Tritt A."/>
            <person name="Larsen D."/>
            <person name="Krusor M."/>
            <person name="Yao A.I."/>
            <person name="Wu D."/>
            <person name="Madern D."/>
            <person name="Eisen J.A."/>
            <person name="Darling A.E."/>
            <person name="Facciotti M.T."/>
        </authorList>
    </citation>
    <scope>NUCLEOTIDE SEQUENCE [LARGE SCALE GENOMIC DNA]</scope>
    <source>
        <strain evidence="2 3">DSM 13077</strain>
    </source>
</reference>
<evidence type="ECO:0000256" key="1">
    <source>
        <dbReference type="SAM" id="MobiDB-lite"/>
    </source>
</evidence>
<keyword evidence="3" id="KW-1185">Reference proteome</keyword>
<feature type="region of interest" description="Disordered" evidence="1">
    <location>
        <begin position="81"/>
        <end position="309"/>
    </location>
</feature>
<feature type="compositionally biased region" description="Polar residues" evidence="1">
    <location>
        <begin position="172"/>
        <end position="183"/>
    </location>
</feature>
<feature type="compositionally biased region" description="Polar residues" evidence="1">
    <location>
        <begin position="109"/>
        <end position="133"/>
    </location>
</feature>
<feature type="compositionally biased region" description="Polar residues" evidence="1">
    <location>
        <begin position="233"/>
        <end position="260"/>
    </location>
</feature>
<feature type="compositionally biased region" description="Basic and acidic residues" evidence="1">
    <location>
        <begin position="201"/>
        <end position="212"/>
    </location>
</feature>
<accession>M0B959</accession>
<feature type="compositionally biased region" description="Basic and acidic residues" evidence="1">
    <location>
        <begin position="160"/>
        <end position="170"/>
    </location>
</feature>
<protein>
    <submittedName>
        <fullName evidence="2">Uncharacterized protein</fullName>
    </submittedName>
</protein>
<comment type="caution">
    <text evidence="2">The sequence shown here is derived from an EMBL/GenBank/DDBJ whole genome shotgun (WGS) entry which is preliminary data.</text>
</comment>
<feature type="compositionally biased region" description="Basic and acidic residues" evidence="1">
    <location>
        <begin position="81"/>
        <end position="97"/>
    </location>
</feature>
<gene>
    <name evidence="2" type="ORF">C480_04871</name>
</gene>
<sequence>MTSDISRRTDVINGTEDSSENDALAAIFGSTNGGEAGRRIRTATALAPGATIDVGSKRIFTTQIRSSTAVKRATIGEERLTAAGEKIDDRNALERPRGSGNLGGDHSNGDPSSHASSQLTNHSTRGSRNSGTETIHADDARPDNSRRSNNDSGGCPRTSRVVDRNRRADRPSTANLDSRISTVRSKRTYKTQDRSNTAVRPDSRTDPAKAVENEFAASEGSIGGTPNGAISADNPSHSTSGVTTPNPNRNSDVSADTMTPLSVAATEPNPSSVRVSRADRIVHSHRNRHRSTDDSPQIRNRTDGSAPGR</sequence>
<evidence type="ECO:0000313" key="3">
    <source>
        <dbReference type="Proteomes" id="UP000011591"/>
    </source>
</evidence>
<name>M0B959_9EURY</name>
<organism evidence="2 3">
    <name type="scientific">Natrialba aegyptia DSM 13077</name>
    <dbReference type="NCBI Taxonomy" id="1227491"/>
    <lineage>
        <taxon>Archaea</taxon>
        <taxon>Methanobacteriati</taxon>
        <taxon>Methanobacteriota</taxon>
        <taxon>Stenosarchaea group</taxon>
        <taxon>Halobacteria</taxon>
        <taxon>Halobacteriales</taxon>
        <taxon>Natrialbaceae</taxon>
        <taxon>Natrialba</taxon>
    </lineage>
</organism>
<dbReference type="OrthoDB" id="170592at2157"/>
<dbReference type="AlphaFoldDB" id="M0B959"/>
<feature type="compositionally biased region" description="Basic and acidic residues" evidence="1">
    <location>
        <begin position="135"/>
        <end position="149"/>
    </location>
</feature>
<proteinExistence type="predicted"/>
<evidence type="ECO:0000313" key="2">
    <source>
        <dbReference type="EMBL" id="ELZ07360.1"/>
    </source>
</evidence>
<dbReference type="Proteomes" id="UP000011591">
    <property type="component" value="Unassembled WGS sequence"/>
</dbReference>
<dbReference type="EMBL" id="AOIP01000015">
    <property type="protein sequence ID" value="ELZ07360.1"/>
    <property type="molecule type" value="Genomic_DNA"/>
</dbReference>